<accession>R7WAN3</accession>
<protein>
    <submittedName>
        <fullName evidence="1">Uncharacterized protein</fullName>
    </submittedName>
</protein>
<name>R7WAN3_AEGTA</name>
<organism evidence="1">
    <name type="scientific">Aegilops tauschii</name>
    <name type="common">Tausch's goatgrass</name>
    <name type="synonym">Aegilops squarrosa</name>
    <dbReference type="NCBI Taxonomy" id="37682"/>
    <lineage>
        <taxon>Eukaryota</taxon>
        <taxon>Viridiplantae</taxon>
        <taxon>Streptophyta</taxon>
        <taxon>Embryophyta</taxon>
        <taxon>Tracheophyta</taxon>
        <taxon>Spermatophyta</taxon>
        <taxon>Magnoliopsida</taxon>
        <taxon>Liliopsida</taxon>
        <taxon>Poales</taxon>
        <taxon>Poaceae</taxon>
        <taxon>BOP clade</taxon>
        <taxon>Pooideae</taxon>
        <taxon>Triticodae</taxon>
        <taxon>Triticeae</taxon>
        <taxon>Triticinae</taxon>
        <taxon>Aegilops</taxon>
    </lineage>
</organism>
<dbReference type="Gene3D" id="2.40.50.140">
    <property type="entry name" value="Nucleic acid-binding proteins"/>
    <property type="match status" value="1"/>
</dbReference>
<dbReference type="AlphaFoldDB" id="R7WAN3"/>
<sequence>MKSRQSTPDAQQSHTQLLQSMLEEVTPKHFWPESSDLKNLIDMFRSKINEKSIYAFSNFKVVESTKYRPVSNEIKIFFHTIDRLEMLYLNDQVEEVKELMDDKVDTMLMKKQNMPDKKVIDFLTIHTLDFRDVSNF</sequence>
<proteinExistence type="predicted"/>
<evidence type="ECO:0000313" key="1">
    <source>
        <dbReference type="EnsemblPlants" id="EMT19276"/>
    </source>
</evidence>
<reference evidence="1" key="1">
    <citation type="submission" date="2015-06" db="UniProtKB">
        <authorList>
            <consortium name="EnsemblPlants"/>
        </authorList>
    </citation>
    <scope>IDENTIFICATION</scope>
</reference>
<dbReference type="InterPro" id="IPR012340">
    <property type="entry name" value="NA-bd_OB-fold"/>
</dbReference>
<dbReference type="EnsemblPlants" id="EMT19276">
    <property type="protein sequence ID" value="EMT19276"/>
    <property type="gene ID" value="F775_31482"/>
</dbReference>